<dbReference type="PROSITE" id="PS50240">
    <property type="entry name" value="TRYPSIN_DOM"/>
    <property type="match status" value="1"/>
</dbReference>
<evidence type="ECO:0000256" key="9">
    <source>
        <dbReference type="SAM" id="SignalP"/>
    </source>
</evidence>
<evidence type="ECO:0000313" key="12">
    <source>
        <dbReference type="Proteomes" id="UP000246464"/>
    </source>
</evidence>
<dbReference type="CDD" id="cd00190">
    <property type="entry name" value="Tryp_SPc"/>
    <property type="match status" value="1"/>
</dbReference>
<dbReference type="Gene3D" id="2.40.10.10">
    <property type="entry name" value="Trypsin-like serine proteases"/>
    <property type="match status" value="2"/>
</dbReference>
<feature type="domain" description="Peptidase S1" evidence="10">
    <location>
        <begin position="38"/>
        <end position="277"/>
    </location>
</feature>
<dbReference type="InterPro" id="IPR043504">
    <property type="entry name" value="Peptidase_S1_PA_chymotrypsin"/>
</dbReference>
<dbReference type="Pfam" id="PF00089">
    <property type="entry name" value="Trypsin"/>
    <property type="match status" value="1"/>
</dbReference>
<dbReference type="PANTHER" id="PTHR24252">
    <property type="entry name" value="ACROSIN-RELATED"/>
    <property type="match status" value="1"/>
</dbReference>
<feature type="signal peptide" evidence="9">
    <location>
        <begin position="1"/>
        <end position="25"/>
    </location>
</feature>
<evidence type="ECO:0000256" key="4">
    <source>
        <dbReference type="ARBA" id="ARBA00022670"/>
    </source>
</evidence>
<dbReference type="GO" id="GO:0006508">
    <property type="term" value="P:proteolysis"/>
    <property type="evidence" value="ECO:0007669"/>
    <property type="project" value="UniProtKB-KW"/>
</dbReference>
<evidence type="ECO:0000256" key="2">
    <source>
        <dbReference type="ARBA" id="ARBA00012050"/>
    </source>
</evidence>
<dbReference type="FunFam" id="2.40.10.10:FF:000003">
    <property type="entry name" value="Transmembrane serine protease 3"/>
    <property type="match status" value="1"/>
</dbReference>
<evidence type="ECO:0000256" key="7">
    <source>
        <dbReference type="ARBA" id="ARBA00023157"/>
    </source>
</evidence>
<evidence type="ECO:0000259" key="10">
    <source>
        <dbReference type="PROSITE" id="PS50240"/>
    </source>
</evidence>
<keyword evidence="12" id="KW-1185">Reference proteome</keyword>
<organism evidence="11 12">
    <name type="scientific">Scophthalmus maximus</name>
    <name type="common">Turbot</name>
    <name type="synonym">Psetta maxima</name>
    <dbReference type="NCBI Taxonomy" id="52904"/>
    <lineage>
        <taxon>Eukaryota</taxon>
        <taxon>Metazoa</taxon>
        <taxon>Chordata</taxon>
        <taxon>Craniata</taxon>
        <taxon>Vertebrata</taxon>
        <taxon>Euteleostomi</taxon>
        <taxon>Actinopterygii</taxon>
        <taxon>Neopterygii</taxon>
        <taxon>Teleostei</taxon>
        <taxon>Neoteleostei</taxon>
        <taxon>Acanthomorphata</taxon>
        <taxon>Carangaria</taxon>
        <taxon>Pleuronectiformes</taxon>
        <taxon>Pleuronectoidei</taxon>
        <taxon>Scophthalmidae</taxon>
        <taxon>Scophthalmus</taxon>
    </lineage>
</organism>
<gene>
    <name evidence="11" type="ORF">SMAX5B_014711</name>
</gene>
<evidence type="ECO:0000256" key="1">
    <source>
        <dbReference type="ARBA" id="ARBA00001656"/>
    </source>
</evidence>
<evidence type="ECO:0000313" key="11">
    <source>
        <dbReference type="EMBL" id="AWP09628.1"/>
    </source>
</evidence>
<keyword evidence="4 8" id="KW-0645">Protease</keyword>
<dbReference type="InterPro" id="IPR001314">
    <property type="entry name" value="Peptidase_S1A"/>
</dbReference>
<evidence type="ECO:0000256" key="8">
    <source>
        <dbReference type="RuleBase" id="RU363034"/>
    </source>
</evidence>
<protein>
    <recommendedName>
        <fullName evidence="3">Acrosin</fullName>
        <ecNumber evidence="2">3.4.21.10</ecNumber>
    </recommendedName>
</protein>
<keyword evidence="6 8" id="KW-0720">Serine protease</keyword>
<dbReference type="Proteomes" id="UP000246464">
    <property type="component" value="Chromosome 11"/>
</dbReference>
<dbReference type="InterPro" id="IPR018114">
    <property type="entry name" value="TRYPSIN_HIS"/>
</dbReference>
<name>A0A2U9BZN3_SCOMX</name>
<keyword evidence="7" id="KW-1015">Disulfide bond</keyword>
<feature type="chain" id="PRO_5015869499" description="Acrosin" evidence="9">
    <location>
        <begin position="26"/>
        <end position="312"/>
    </location>
</feature>
<dbReference type="InterPro" id="IPR033116">
    <property type="entry name" value="TRYPSIN_SER"/>
</dbReference>
<reference evidence="11 12" key="1">
    <citation type="submission" date="2017-12" db="EMBL/GenBank/DDBJ databases">
        <title>Integrating genomic resources of turbot (Scophthalmus maximus) in depth evaluation of genetic and physical mapping variation across individuals.</title>
        <authorList>
            <person name="Martinez P."/>
        </authorList>
    </citation>
    <scope>NUCLEOTIDE SEQUENCE [LARGE SCALE GENOMIC DNA]</scope>
</reference>
<keyword evidence="9" id="KW-0732">Signal</keyword>
<evidence type="ECO:0000256" key="5">
    <source>
        <dbReference type="ARBA" id="ARBA00022801"/>
    </source>
</evidence>
<proteinExistence type="predicted"/>
<dbReference type="EC" id="3.4.21.10" evidence="2"/>
<evidence type="ECO:0000256" key="3">
    <source>
        <dbReference type="ARBA" id="ARBA00017161"/>
    </source>
</evidence>
<dbReference type="InterPro" id="IPR001254">
    <property type="entry name" value="Trypsin_dom"/>
</dbReference>
<dbReference type="PROSITE" id="PS00135">
    <property type="entry name" value="TRYPSIN_SER"/>
    <property type="match status" value="1"/>
</dbReference>
<dbReference type="PRINTS" id="PR00722">
    <property type="entry name" value="CHYMOTRYPSIN"/>
</dbReference>
<dbReference type="PROSITE" id="PS00134">
    <property type="entry name" value="TRYPSIN_HIS"/>
    <property type="match status" value="1"/>
</dbReference>
<dbReference type="EMBL" id="CP026253">
    <property type="protein sequence ID" value="AWP09628.1"/>
    <property type="molecule type" value="Genomic_DNA"/>
</dbReference>
<keyword evidence="5 8" id="KW-0378">Hydrolase</keyword>
<dbReference type="SMART" id="SM00020">
    <property type="entry name" value="Tryp_SPc"/>
    <property type="match status" value="1"/>
</dbReference>
<comment type="catalytic activity">
    <reaction evidence="1">
        <text>Preferential cleavage: Arg-|-Xaa, Lys-|-Xaa.</text>
        <dbReference type="EC" id="3.4.21.10"/>
    </reaction>
</comment>
<accession>A0A2U9BZN3</accession>
<dbReference type="STRING" id="52904.ENSSMAP00000031997"/>
<evidence type="ECO:0000256" key="6">
    <source>
        <dbReference type="ARBA" id="ARBA00022825"/>
    </source>
</evidence>
<dbReference type="PANTHER" id="PTHR24252:SF8">
    <property type="entry name" value="ACROSIN"/>
    <property type="match status" value="1"/>
</dbReference>
<dbReference type="AlphaFoldDB" id="A0A2U9BZN3"/>
<sequence>MELKWLHVVCALCLSVLISPQDSFGQQPVAEPQVMSQIFGGRVAAKGAWPWQVSIQSMSTHFCSGTILNHVWVLSATHCFISNPGIKRVHIHVVAGIDVLSAPGVHAQIRSILKVKLHERYNNVRHNNDVALVLLSSPFHFSDHVQPAWVPHNLTHELALDFSHCFISGWGRTSYIGSGSNRLQEAEVKLIDRRTCNQTTWYRGLITDNMLCAGLESGEADSCQGDSGGPLQCYSEDEERFYVVGVTSFGEKCGIRRRPGVYTRTSRFSDWLKTGQVAAAAAPRLNTRPISALLGSSLMLLWNILTDCGTNH</sequence>
<dbReference type="SUPFAM" id="SSF50494">
    <property type="entry name" value="Trypsin-like serine proteases"/>
    <property type="match status" value="1"/>
</dbReference>
<dbReference type="GO" id="GO:0004252">
    <property type="term" value="F:serine-type endopeptidase activity"/>
    <property type="evidence" value="ECO:0007669"/>
    <property type="project" value="InterPro"/>
</dbReference>
<dbReference type="InterPro" id="IPR009003">
    <property type="entry name" value="Peptidase_S1_PA"/>
</dbReference>